<sequence>MNKYAKWLCRESGPEGPLFLWKQAGICREFAQSIPQKRGKTRVFRKIPGKGAARFPQVKCMLNACGQNVGKKFAPRYLTQDAGAKPLLCPGFCRDLGSCPKRNFILF</sequence>
<gene>
    <name evidence="1" type="ORF">H9710_04675</name>
</gene>
<reference evidence="1" key="1">
    <citation type="journal article" date="2021" name="PeerJ">
        <title>Extensive microbial diversity within the chicken gut microbiome revealed by metagenomics and culture.</title>
        <authorList>
            <person name="Gilroy R."/>
            <person name="Ravi A."/>
            <person name="Getino M."/>
            <person name="Pursley I."/>
            <person name="Horton D.L."/>
            <person name="Alikhan N.F."/>
            <person name="Baker D."/>
            <person name="Gharbi K."/>
            <person name="Hall N."/>
            <person name="Watson M."/>
            <person name="Adriaenssens E.M."/>
            <person name="Foster-Nyarko E."/>
            <person name="Jarju S."/>
            <person name="Secka A."/>
            <person name="Antonio M."/>
            <person name="Oren A."/>
            <person name="Chaudhuri R.R."/>
            <person name="La Ragione R."/>
            <person name="Hildebrand F."/>
            <person name="Pallen M.J."/>
        </authorList>
    </citation>
    <scope>NUCLEOTIDE SEQUENCE</scope>
    <source>
        <strain evidence="1">CHK185-1770</strain>
    </source>
</reference>
<organism evidence="1 2">
    <name type="scientific">Candidatus Acutalibacter pullicola</name>
    <dbReference type="NCBI Taxonomy" id="2838417"/>
    <lineage>
        <taxon>Bacteria</taxon>
        <taxon>Bacillati</taxon>
        <taxon>Bacillota</taxon>
        <taxon>Clostridia</taxon>
        <taxon>Eubacteriales</taxon>
        <taxon>Acutalibacteraceae</taxon>
        <taxon>Acutalibacter</taxon>
    </lineage>
</organism>
<protein>
    <submittedName>
        <fullName evidence="1">Uncharacterized protein</fullName>
    </submittedName>
</protein>
<dbReference type="Proteomes" id="UP000826793">
    <property type="component" value="Unassembled WGS sequence"/>
</dbReference>
<dbReference type="AlphaFoldDB" id="A0A9D2MUP5"/>
<dbReference type="EMBL" id="DWXG01000037">
    <property type="protein sequence ID" value="HJB97857.1"/>
    <property type="molecule type" value="Genomic_DNA"/>
</dbReference>
<evidence type="ECO:0000313" key="1">
    <source>
        <dbReference type="EMBL" id="HJB97857.1"/>
    </source>
</evidence>
<proteinExistence type="predicted"/>
<evidence type="ECO:0000313" key="2">
    <source>
        <dbReference type="Proteomes" id="UP000826793"/>
    </source>
</evidence>
<reference evidence="1" key="2">
    <citation type="submission" date="2021-04" db="EMBL/GenBank/DDBJ databases">
        <authorList>
            <person name="Gilroy R."/>
        </authorList>
    </citation>
    <scope>NUCLEOTIDE SEQUENCE</scope>
    <source>
        <strain evidence="1">CHK185-1770</strain>
    </source>
</reference>
<name>A0A9D2MUP5_9FIRM</name>
<accession>A0A9D2MUP5</accession>
<comment type="caution">
    <text evidence="1">The sequence shown here is derived from an EMBL/GenBank/DDBJ whole genome shotgun (WGS) entry which is preliminary data.</text>
</comment>